<dbReference type="EMBL" id="CAJA01000225">
    <property type="protein sequence ID" value="CCH73609.1"/>
    <property type="molecule type" value="Genomic_DNA"/>
</dbReference>
<dbReference type="InterPro" id="IPR013325">
    <property type="entry name" value="RNA_pol_sigma_r2"/>
</dbReference>
<feature type="domain" description="RNA polymerase sigma-70 region 2" evidence="2">
    <location>
        <begin position="15"/>
        <end position="66"/>
    </location>
</feature>
<dbReference type="OrthoDB" id="4864396at2"/>
<dbReference type="Proteomes" id="UP000035763">
    <property type="component" value="Unassembled WGS sequence"/>
</dbReference>
<dbReference type="GO" id="GO:0006352">
    <property type="term" value="P:DNA-templated transcription initiation"/>
    <property type="evidence" value="ECO:0007669"/>
    <property type="project" value="InterPro"/>
</dbReference>
<proteinExistence type="predicted"/>
<keyword evidence="4" id="KW-1185">Reference proteome</keyword>
<evidence type="ECO:0000313" key="4">
    <source>
        <dbReference type="Proteomes" id="UP000035763"/>
    </source>
</evidence>
<dbReference type="AlphaFoldDB" id="W6K3P2"/>
<sequence length="190" mass="20292">MWRPTVAACCASPTLTGNRGDAEDLLQDTLADAYRNWSKVAASHAPYAYVRRILVNRHTSRMRKRSASERPVDPTAIPAAAEPDHVTAVAPFAGSGGGKGSRREPEGGQQSPRRDNQLPGCGVILIGAPPGGRRDRRRLTPRKPQCRPLARPRLPPRRNPRRSAAGCGARCGPCSPSACSAPSAWSSPTS</sequence>
<feature type="region of interest" description="Disordered" evidence="1">
    <location>
        <begin position="59"/>
        <end position="190"/>
    </location>
</feature>
<dbReference type="STRING" id="1193182.BN11_3000005"/>
<evidence type="ECO:0000256" key="1">
    <source>
        <dbReference type="SAM" id="MobiDB-lite"/>
    </source>
</evidence>
<accession>W6K3P2</accession>
<name>W6K3P2_9MICO</name>
<reference evidence="3 4" key="1">
    <citation type="journal article" date="2013" name="ISME J.">
        <title>A metabolic model for members of the genus Tetrasphaera involved in enhanced biological phosphorus removal.</title>
        <authorList>
            <person name="Kristiansen R."/>
            <person name="Nguyen H.T.T."/>
            <person name="Saunders A.M."/>
            <person name="Nielsen J.L."/>
            <person name="Wimmer R."/>
            <person name="Le V.Q."/>
            <person name="McIlroy S.J."/>
            <person name="Petrovski S."/>
            <person name="Seviour R.J."/>
            <person name="Calteau A."/>
            <person name="Nielsen K.L."/>
            <person name="Nielsen P.H."/>
        </authorList>
    </citation>
    <scope>NUCLEOTIDE SEQUENCE [LARGE SCALE GENOMIC DNA]</scope>
    <source>
        <strain evidence="3 4">Ben110</strain>
    </source>
</reference>
<feature type="compositionally biased region" description="Low complexity" evidence="1">
    <location>
        <begin position="170"/>
        <end position="190"/>
    </location>
</feature>
<dbReference type="Gene3D" id="1.10.1740.10">
    <property type="match status" value="1"/>
</dbReference>
<protein>
    <recommendedName>
        <fullName evidence="2">RNA polymerase sigma-70 region 2 domain-containing protein</fullName>
    </recommendedName>
</protein>
<dbReference type="GO" id="GO:0003700">
    <property type="term" value="F:DNA-binding transcription factor activity"/>
    <property type="evidence" value="ECO:0007669"/>
    <property type="project" value="InterPro"/>
</dbReference>
<comment type="caution">
    <text evidence="3">The sequence shown here is derived from an EMBL/GenBank/DDBJ whole genome shotgun (WGS) entry which is preliminary data.</text>
</comment>
<dbReference type="Pfam" id="PF04542">
    <property type="entry name" value="Sigma70_r2"/>
    <property type="match status" value="1"/>
</dbReference>
<feature type="compositionally biased region" description="Basic residues" evidence="1">
    <location>
        <begin position="134"/>
        <end position="145"/>
    </location>
</feature>
<gene>
    <name evidence="3" type="ORF">BN11_3000005</name>
</gene>
<evidence type="ECO:0000313" key="3">
    <source>
        <dbReference type="EMBL" id="CCH73609.1"/>
    </source>
</evidence>
<dbReference type="SUPFAM" id="SSF88946">
    <property type="entry name" value="Sigma2 domain of RNA polymerase sigma factors"/>
    <property type="match status" value="1"/>
</dbReference>
<organism evidence="3 4">
    <name type="scientific">Nostocoides australiense Ben110</name>
    <dbReference type="NCBI Taxonomy" id="1193182"/>
    <lineage>
        <taxon>Bacteria</taxon>
        <taxon>Bacillati</taxon>
        <taxon>Actinomycetota</taxon>
        <taxon>Actinomycetes</taxon>
        <taxon>Micrococcales</taxon>
        <taxon>Intrasporangiaceae</taxon>
        <taxon>Nostocoides</taxon>
    </lineage>
</organism>
<dbReference type="InterPro" id="IPR007627">
    <property type="entry name" value="RNA_pol_sigma70_r2"/>
</dbReference>
<feature type="compositionally biased region" description="Basic and acidic residues" evidence="1">
    <location>
        <begin position="101"/>
        <end position="116"/>
    </location>
</feature>
<evidence type="ECO:0000259" key="2">
    <source>
        <dbReference type="Pfam" id="PF04542"/>
    </source>
</evidence>